<dbReference type="PROSITE" id="PS51257">
    <property type="entry name" value="PROKAR_LIPOPROTEIN"/>
    <property type="match status" value="1"/>
</dbReference>
<dbReference type="InterPro" id="IPR051313">
    <property type="entry name" value="Bact_iron-sidero_bind"/>
</dbReference>
<evidence type="ECO:0000256" key="2">
    <source>
        <dbReference type="ARBA" id="ARBA00008814"/>
    </source>
</evidence>
<dbReference type="PANTHER" id="PTHR30532">
    <property type="entry name" value="IRON III DICITRATE-BINDING PERIPLASMIC PROTEIN"/>
    <property type="match status" value="1"/>
</dbReference>
<gene>
    <name evidence="7" type="ORF">ACFFK0_07495</name>
</gene>
<dbReference type="PANTHER" id="PTHR30532:SF21">
    <property type="entry name" value="SIDEROPHORE-BINDING LIPOPROTEIN YFIY-RELATED"/>
    <property type="match status" value="1"/>
</dbReference>
<feature type="domain" description="Fe/B12 periplasmic-binding" evidence="6">
    <location>
        <begin position="45"/>
        <end position="305"/>
    </location>
</feature>
<reference evidence="7 8" key="1">
    <citation type="submission" date="2024-09" db="EMBL/GenBank/DDBJ databases">
        <authorList>
            <person name="Sun Q."/>
            <person name="Mori K."/>
        </authorList>
    </citation>
    <scope>NUCLEOTIDE SEQUENCE [LARGE SCALE GENOMIC DNA]</scope>
    <source>
        <strain evidence="7 8">CCM 7759</strain>
    </source>
</reference>
<accession>A0ABV6DI48</accession>
<dbReference type="Gene3D" id="3.40.50.1980">
    <property type="entry name" value="Nitrogenase molybdenum iron protein domain"/>
    <property type="match status" value="2"/>
</dbReference>
<evidence type="ECO:0000313" key="8">
    <source>
        <dbReference type="Proteomes" id="UP001589776"/>
    </source>
</evidence>
<dbReference type="EMBL" id="JBHLWN010000027">
    <property type="protein sequence ID" value="MFC0212304.1"/>
    <property type="molecule type" value="Genomic_DNA"/>
</dbReference>
<dbReference type="SUPFAM" id="SSF53807">
    <property type="entry name" value="Helical backbone' metal receptor"/>
    <property type="match status" value="1"/>
</dbReference>
<dbReference type="RefSeq" id="WP_377469445.1">
    <property type="nucleotide sequence ID" value="NZ_JBHLWN010000027.1"/>
</dbReference>
<comment type="similarity">
    <text evidence="2">Belongs to the bacterial solute-binding protein 8 family.</text>
</comment>
<dbReference type="Proteomes" id="UP001589776">
    <property type="component" value="Unassembled WGS sequence"/>
</dbReference>
<keyword evidence="3" id="KW-0813">Transport</keyword>
<protein>
    <submittedName>
        <fullName evidence="7">Iron-hydroxamate ABC transporter substrate-binding protein</fullName>
    </submittedName>
</protein>
<feature type="chain" id="PRO_5045965755" evidence="5">
    <location>
        <begin position="19"/>
        <end position="305"/>
    </location>
</feature>
<feature type="signal peptide" evidence="5">
    <location>
        <begin position="1"/>
        <end position="18"/>
    </location>
</feature>
<keyword evidence="8" id="KW-1185">Reference proteome</keyword>
<dbReference type="InterPro" id="IPR002491">
    <property type="entry name" value="ABC_transptr_periplasmic_BD"/>
</dbReference>
<comment type="caution">
    <text evidence="7">The sequence shown here is derived from an EMBL/GenBank/DDBJ whole genome shotgun (WGS) entry which is preliminary data.</text>
</comment>
<evidence type="ECO:0000313" key="7">
    <source>
        <dbReference type="EMBL" id="MFC0212304.1"/>
    </source>
</evidence>
<evidence type="ECO:0000256" key="4">
    <source>
        <dbReference type="ARBA" id="ARBA00022729"/>
    </source>
</evidence>
<name>A0ABV6DI48_9BACL</name>
<proteinExistence type="inferred from homology"/>
<evidence type="ECO:0000259" key="6">
    <source>
        <dbReference type="PROSITE" id="PS50983"/>
    </source>
</evidence>
<evidence type="ECO:0000256" key="1">
    <source>
        <dbReference type="ARBA" id="ARBA00004196"/>
    </source>
</evidence>
<organism evidence="7 8">
    <name type="scientific">Paenibacillus chartarius</name>
    <dbReference type="NCBI Taxonomy" id="747481"/>
    <lineage>
        <taxon>Bacteria</taxon>
        <taxon>Bacillati</taxon>
        <taxon>Bacillota</taxon>
        <taxon>Bacilli</taxon>
        <taxon>Bacillales</taxon>
        <taxon>Paenibacillaceae</taxon>
        <taxon>Paenibacillus</taxon>
    </lineage>
</organism>
<dbReference type="Pfam" id="PF01497">
    <property type="entry name" value="Peripla_BP_2"/>
    <property type="match status" value="1"/>
</dbReference>
<comment type="subcellular location">
    <subcellularLocation>
        <location evidence="1">Cell envelope</location>
    </subcellularLocation>
</comment>
<dbReference type="CDD" id="cd01138">
    <property type="entry name" value="FeuA"/>
    <property type="match status" value="1"/>
</dbReference>
<sequence>MKKTILLFITIISMIVISACGQQSKTPAQGAAASSDKKAPAQEPRIASLSIHLTNDLLALGITPVGSVVGGDLKTFLPHVADRLTNTKPLGTAADPDLEALLSVKPDVIFVDSQYASTVSKYEKIAKTEVFNLDEGTWRDRLRKVGKLVDREQQAEDFIKDNQVQAERVKTLIHDKIGSGTVMAVRVTAKELRVFGTRRPMGPMLFEDLGLKPAKGVEKISKDKSYEPISQEVLPDYDADAIFIVVNNEDGAKKLYQQLQNSPIWQGLKAVKANHIYMIPDQPWLDYSGLGNKLSLEQAETLFSK</sequence>
<keyword evidence="4 5" id="KW-0732">Signal</keyword>
<dbReference type="PROSITE" id="PS50983">
    <property type="entry name" value="FE_B12_PBP"/>
    <property type="match status" value="1"/>
</dbReference>
<evidence type="ECO:0000256" key="3">
    <source>
        <dbReference type="ARBA" id="ARBA00022448"/>
    </source>
</evidence>
<evidence type="ECO:0000256" key="5">
    <source>
        <dbReference type="SAM" id="SignalP"/>
    </source>
</evidence>